<accession>A0ACA9REH3</accession>
<evidence type="ECO:0000313" key="2">
    <source>
        <dbReference type="Proteomes" id="UP000789920"/>
    </source>
</evidence>
<name>A0ACA9REH3_9GLOM</name>
<organism evidence="1 2">
    <name type="scientific">Racocetra persica</name>
    <dbReference type="NCBI Taxonomy" id="160502"/>
    <lineage>
        <taxon>Eukaryota</taxon>
        <taxon>Fungi</taxon>
        <taxon>Fungi incertae sedis</taxon>
        <taxon>Mucoromycota</taxon>
        <taxon>Glomeromycotina</taxon>
        <taxon>Glomeromycetes</taxon>
        <taxon>Diversisporales</taxon>
        <taxon>Gigasporaceae</taxon>
        <taxon>Racocetra</taxon>
    </lineage>
</organism>
<keyword evidence="2" id="KW-1185">Reference proteome</keyword>
<dbReference type="Proteomes" id="UP000789920">
    <property type="component" value="Unassembled WGS sequence"/>
</dbReference>
<protein>
    <submittedName>
        <fullName evidence="1">25689_t:CDS:1</fullName>
    </submittedName>
</protein>
<feature type="non-terminal residue" evidence="1">
    <location>
        <position position="70"/>
    </location>
</feature>
<reference evidence="1" key="1">
    <citation type="submission" date="2021-06" db="EMBL/GenBank/DDBJ databases">
        <authorList>
            <person name="Kallberg Y."/>
            <person name="Tangrot J."/>
            <person name="Rosling A."/>
        </authorList>
    </citation>
    <scope>NUCLEOTIDE SEQUENCE</scope>
    <source>
        <strain evidence="1">MA461A</strain>
    </source>
</reference>
<sequence length="70" mass="7935">MESRDISYYSSPAKTYNTPVNRTSRVSVNQNSQSSPFDSFKPAEYVLNNLGPAPGEEKIYEKFVKQKAQN</sequence>
<gene>
    <name evidence="1" type="ORF">RPERSI_LOCUS18835</name>
</gene>
<dbReference type="EMBL" id="CAJVQC010050502">
    <property type="protein sequence ID" value="CAG8789127.1"/>
    <property type="molecule type" value="Genomic_DNA"/>
</dbReference>
<proteinExistence type="predicted"/>
<comment type="caution">
    <text evidence="1">The sequence shown here is derived from an EMBL/GenBank/DDBJ whole genome shotgun (WGS) entry which is preliminary data.</text>
</comment>
<evidence type="ECO:0000313" key="1">
    <source>
        <dbReference type="EMBL" id="CAG8789127.1"/>
    </source>
</evidence>